<accession>A0A0D9YME9</accession>
<evidence type="ECO:0000313" key="1">
    <source>
        <dbReference type="EnsemblPlants" id="OGLUM02G03930.1"/>
    </source>
</evidence>
<reference evidence="1" key="2">
    <citation type="submission" date="2018-05" db="EMBL/GenBank/DDBJ databases">
        <title>OgluRS3 (Oryza glumaepatula Reference Sequence Version 3).</title>
        <authorList>
            <person name="Zhang J."/>
            <person name="Kudrna D."/>
            <person name="Lee S."/>
            <person name="Talag J."/>
            <person name="Welchert J."/>
            <person name="Wing R.A."/>
        </authorList>
    </citation>
    <scope>NUCLEOTIDE SEQUENCE [LARGE SCALE GENOMIC DNA]</scope>
</reference>
<dbReference type="Gramene" id="OGLUM02G03930.1">
    <property type="protein sequence ID" value="OGLUM02G03930.1"/>
    <property type="gene ID" value="OGLUM02G03930"/>
</dbReference>
<name>A0A0D9YME9_9ORYZ</name>
<dbReference type="EnsemblPlants" id="OGLUM02G03930.1">
    <property type="protein sequence ID" value="OGLUM02G03930.1"/>
    <property type="gene ID" value="OGLUM02G03930"/>
</dbReference>
<dbReference type="HOGENOM" id="CLU_146297_0_0_1"/>
<dbReference type="Proteomes" id="UP000026961">
    <property type="component" value="Chromosome 2"/>
</dbReference>
<dbReference type="AlphaFoldDB" id="A0A0D9YME9"/>
<proteinExistence type="predicted"/>
<protein>
    <submittedName>
        <fullName evidence="1">Uncharacterized protein</fullName>
    </submittedName>
</protein>
<sequence>MPAAAAAEPFDSPRSLCGGGGIQLSTPRLSAYDVQAGDYLSYNKTGMGRLPNVAGLDVTVDYVWLTNIMDISKALACPLSSKANDGALAQNEVGIFPVKLLLLALSATRLFITSHVVDGKFPVNKLLEMFSTCRGRSWVEDGRSLKSPVR</sequence>
<keyword evidence="2" id="KW-1185">Reference proteome</keyword>
<organism evidence="1">
    <name type="scientific">Oryza glumipatula</name>
    <dbReference type="NCBI Taxonomy" id="40148"/>
    <lineage>
        <taxon>Eukaryota</taxon>
        <taxon>Viridiplantae</taxon>
        <taxon>Streptophyta</taxon>
        <taxon>Embryophyta</taxon>
        <taxon>Tracheophyta</taxon>
        <taxon>Spermatophyta</taxon>
        <taxon>Magnoliopsida</taxon>
        <taxon>Liliopsida</taxon>
        <taxon>Poales</taxon>
        <taxon>Poaceae</taxon>
        <taxon>BOP clade</taxon>
        <taxon>Oryzoideae</taxon>
        <taxon>Oryzeae</taxon>
        <taxon>Oryzinae</taxon>
        <taxon>Oryza</taxon>
    </lineage>
</organism>
<evidence type="ECO:0000313" key="2">
    <source>
        <dbReference type="Proteomes" id="UP000026961"/>
    </source>
</evidence>
<reference evidence="1" key="1">
    <citation type="submission" date="2015-04" db="UniProtKB">
        <authorList>
            <consortium name="EnsemblPlants"/>
        </authorList>
    </citation>
    <scope>IDENTIFICATION</scope>
</reference>